<dbReference type="Pfam" id="PF05346">
    <property type="entry name" value="DUF747"/>
    <property type="match status" value="1"/>
</dbReference>
<evidence type="ECO:0000256" key="3">
    <source>
        <dbReference type="ARBA" id="ARBA00022692"/>
    </source>
</evidence>
<keyword evidence="9" id="KW-1185">Reference proteome</keyword>
<evidence type="ECO:0000256" key="4">
    <source>
        <dbReference type="ARBA" id="ARBA00022989"/>
    </source>
</evidence>
<dbReference type="EMBL" id="OZ020108">
    <property type="protein sequence ID" value="CAK9261207.1"/>
    <property type="molecule type" value="Genomic_DNA"/>
</dbReference>
<protein>
    <submittedName>
        <fullName evidence="8">Uncharacterized protein</fullName>
    </submittedName>
</protein>
<evidence type="ECO:0000313" key="8">
    <source>
        <dbReference type="EMBL" id="CAK9261207.1"/>
    </source>
</evidence>
<dbReference type="Proteomes" id="UP001497444">
    <property type="component" value="Chromosome 13"/>
</dbReference>
<evidence type="ECO:0000313" key="9">
    <source>
        <dbReference type="Proteomes" id="UP001497444"/>
    </source>
</evidence>
<proteinExistence type="inferred from homology"/>
<evidence type="ECO:0000256" key="5">
    <source>
        <dbReference type="ARBA" id="ARBA00023136"/>
    </source>
</evidence>
<evidence type="ECO:0000256" key="7">
    <source>
        <dbReference type="SAM" id="Phobius"/>
    </source>
</evidence>
<name>A0ABP0W6N0_9BRYO</name>
<feature type="transmembrane region" description="Helical" evidence="7">
    <location>
        <begin position="635"/>
        <end position="655"/>
    </location>
</feature>
<comment type="subcellular location">
    <subcellularLocation>
        <location evidence="1">Membrane</location>
        <topology evidence="1">Multi-pass membrane protein</topology>
    </subcellularLocation>
</comment>
<feature type="transmembrane region" description="Helical" evidence="7">
    <location>
        <begin position="667"/>
        <end position="689"/>
    </location>
</feature>
<feature type="compositionally biased region" description="Basic residues" evidence="6">
    <location>
        <begin position="47"/>
        <end position="59"/>
    </location>
</feature>
<keyword evidence="4 7" id="KW-1133">Transmembrane helix</keyword>
<gene>
    <name evidence="8" type="ORF">CSSPJE1EN1_LOCUS6685</name>
</gene>
<organism evidence="8 9">
    <name type="scientific">Sphagnum jensenii</name>
    <dbReference type="NCBI Taxonomy" id="128206"/>
    <lineage>
        <taxon>Eukaryota</taxon>
        <taxon>Viridiplantae</taxon>
        <taxon>Streptophyta</taxon>
        <taxon>Embryophyta</taxon>
        <taxon>Bryophyta</taxon>
        <taxon>Sphagnophytina</taxon>
        <taxon>Sphagnopsida</taxon>
        <taxon>Sphagnales</taxon>
        <taxon>Sphagnaceae</taxon>
        <taxon>Sphagnum</taxon>
    </lineage>
</organism>
<keyword evidence="3 7" id="KW-0812">Transmembrane</keyword>
<reference evidence="8" key="1">
    <citation type="submission" date="2024-02" db="EMBL/GenBank/DDBJ databases">
        <authorList>
            <consortium name="ELIXIR-Norway"/>
            <consortium name="Elixir Norway"/>
        </authorList>
    </citation>
    <scope>NUCLEOTIDE SEQUENCE</scope>
</reference>
<evidence type="ECO:0000256" key="6">
    <source>
        <dbReference type="SAM" id="MobiDB-lite"/>
    </source>
</evidence>
<dbReference type="PANTHER" id="PTHR13317">
    <property type="entry name" value="TRANSMEMBRANE ANTERIOR POSTERIOR TRANSFORMATION PROTEIN 1 HOMOLOG"/>
    <property type="match status" value="1"/>
</dbReference>
<feature type="region of interest" description="Disordered" evidence="6">
    <location>
        <begin position="33"/>
        <end position="72"/>
    </location>
</feature>
<feature type="compositionally biased region" description="Low complexity" evidence="6">
    <location>
        <begin position="60"/>
        <end position="72"/>
    </location>
</feature>
<dbReference type="InterPro" id="IPR008010">
    <property type="entry name" value="Tatp1"/>
</dbReference>
<dbReference type="PANTHER" id="PTHR13317:SF4">
    <property type="entry name" value="TRANSMEMBRANE ANTERIOR POSTERIOR TRANSFORMATION PROTEIN 1 HOMOLOG"/>
    <property type="match status" value="1"/>
</dbReference>
<accession>A0ABP0W6N0</accession>
<comment type="similarity">
    <text evidence="2">Belongs to the TAPT1 family.</text>
</comment>
<evidence type="ECO:0000256" key="1">
    <source>
        <dbReference type="ARBA" id="ARBA00004141"/>
    </source>
</evidence>
<keyword evidence="5 7" id="KW-0472">Membrane</keyword>
<evidence type="ECO:0000256" key="2">
    <source>
        <dbReference type="ARBA" id="ARBA00008803"/>
    </source>
</evidence>
<sequence length="710" mass="78797">MGLYSTLSTLSLVITTNRNIASDHISLVGSLYYPGDGDDEEGSKTVGKSKKRRQRRSKSLKAAVSSVSPGRSGSPLGILKCTTTTTFGCSVSTQASSSSTEAEKDFGVSIAERSSAAEARQGLDSPSDHVLTVEMQGDKGGIQGSGLSPEIPLEEENSAAAAASKSLLVWPLQATQFEPSITTNGGIRELVFAQRSPRPIAELRQRSVADKHSDMMTVQQENGIEGGGGGARGSSTKLVSFKEAADPSYLGRVHAVEPLGHRTPPQARQPLVSFGTPHLTEWDRLMAANSDYPTSVDLSPIQYLRREIQRGSALEHHSSINMEQKRDRVYNTMFHVPWRCELLIDVGFFLCLDSFLTLCTVMPARIVMYLWQHIVHWRQFQRPYAAELSDFSSLIILVMGVTVLQQADISFIYHYIRGQATIKLYVVFNVLEIFDKLCQSFGGDVLQVLLNAAVTVGECPLDKLIKAWLQFCLDQSIACFGLLTLTFWCSLMHSLVIMSQAITISAAINSQNNMLLTLLISNNFAEIKSNVFKRVGKDNLHKMAYHDTVERFHIMTHLLFVLAQNILNNEDSWILSFAYNAGMVLLCEVLVDVIKHSFLAKFNEIKPEAYSEFLQALCKQTVKSQSHEVHKTLQFVPLAPACVVLRVLIPLYVTLLPQGFWQRWTSILLLGGATYIILLALKILVGLGLQMHAAWYLKRCRYKEAHPHAD</sequence>